<evidence type="ECO:0000256" key="9">
    <source>
        <dbReference type="ARBA" id="ARBA00023033"/>
    </source>
</evidence>
<evidence type="ECO:0000256" key="5">
    <source>
        <dbReference type="ARBA" id="ARBA00022723"/>
    </source>
</evidence>
<evidence type="ECO:0000256" key="10">
    <source>
        <dbReference type="ARBA" id="ARBA00023136"/>
    </source>
</evidence>
<keyword evidence="4" id="KW-0812">Transmembrane</keyword>
<comment type="caution">
    <text evidence="13">The sequence shown here is derived from an EMBL/GenBank/DDBJ whole genome shotgun (WGS) entry which is preliminary data.</text>
</comment>
<dbReference type="GO" id="GO:0020037">
    <property type="term" value="F:heme binding"/>
    <property type="evidence" value="ECO:0007669"/>
    <property type="project" value="InterPro"/>
</dbReference>
<protein>
    <submittedName>
        <fullName evidence="13">Cytochrome P450 72A15</fullName>
    </submittedName>
</protein>
<dbReference type="PROSITE" id="PS00086">
    <property type="entry name" value="CYTOCHROME_P450"/>
    <property type="match status" value="1"/>
</dbReference>
<dbReference type="GO" id="GO:0005506">
    <property type="term" value="F:iron ion binding"/>
    <property type="evidence" value="ECO:0007669"/>
    <property type="project" value="InterPro"/>
</dbReference>
<dbReference type="SUPFAM" id="SSF48264">
    <property type="entry name" value="Cytochrome P450"/>
    <property type="match status" value="1"/>
</dbReference>
<gene>
    <name evidence="13" type="primary">CYP72A15_3</name>
    <name evidence="13" type="ORF">CK203_074999</name>
</gene>
<dbReference type="Proteomes" id="UP000288805">
    <property type="component" value="Unassembled WGS sequence"/>
</dbReference>
<reference evidence="13 14" key="1">
    <citation type="journal article" date="2018" name="PLoS Genet.">
        <title>Population sequencing reveals clonal diversity and ancestral inbreeding in the grapevine cultivar Chardonnay.</title>
        <authorList>
            <person name="Roach M.J."/>
            <person name="Johnson D.L."/>
            <person name="Bohlmann J."/>
            <person name="van Vuuren H.J."/>
            <person name="Jones S.J."/>
            <person name="Pretorius I.S."/>
            <person name="Schmidt S.A."/>
            <person name="Borneman A.R."/>
        </authorList>
    </citation>
    <scope>NUCLEOTIDE SEQUENCE [LARGE SCALE GENOMIC DNA]</scope>
    <source>
        <strain evidence="14">cv. Chardonnay</strain>
        <tissue evidence="13">Leaf</tissue>
    </source>
</reference>
<sequence>MAVSMFSCLLISSLVLLLYGVLRVSYSIWWKPKWLEKSLRQQGIRGTPYKLVMGDMKEYIRLITEAWSKPMNLNHHIVSRVDPFTQNNMQQYGKVSLFWAGTTPRLIVMDPGMIKEVLSNKQGHFQKPYISPLILTLARGLTALEGEVWAKQRRIINPAFHLEKLKVMIPAFTTSCSMLIERWKELASLQETCEVDIWPELQNLTRDVISRAALGSSFEEGRQIFELQKEHITLTLEAMQTLYIPGFRFIPTKKNQRRKYLQKRTTSMFRDLIQRKKDAIRTGQAEGDNLLGLLLQSSSQNNLPENVMSTKDNAITLEEVIEECKQFYLAGHETTSSWLTWTMIVLAMHPNWQEKAREEVMQICGKKEPDSEALSHLKIVSMILYEVLRLYPPVIAVYQHAYKETKIGTISLPAGVDLTLPTLLIHHDPELWGDDAEEFKPERFAEGVSKASKDQLAFFPFGWGPRTCIGQNFAMIEAKVALAMILQHFSFELSPSYTHAPHTVMTLQPQHGAQLKLYQL</sequence>
<keyword evidence="3 11" id="KW-0349">Heme</keyword>
<evidence type="ECO:0000313" key="14">
    <source>
        <dbReference type="Proteomes" id="UP000288805"/>
    </source>
</evidence>
<feature type="binding site" description="axial binding residue" evidence="11">
    <location>
        <position position="468"/>
    </location>
    <ligand>
        <name>heme</name>
        <dbReference type="ChEBI" id="CHEBI:30413"/>
    </ligand>
    <ligandPart>
        <name>Fe</name>
        <dbReference type="ChEBI" id="CHEBI:18248"/>
    </ligandPart>
</feature>
<dbReference type="Pfam" id="PF00067">
    <property type="entry name" value="p450"/>
    <property type="match status" value="1"/>
</dbReference>
<comment type="subcellular location">
    <subcellularLocation>
        <location evidence="1">Membrane</location>
        <topology evidence="1">Single-pass membrane protein</topology>
    </subcellularLocation>
</comment>
<name>A0A438E8I6_VITVI</name>
<dbReference type="GO" id="GO:0016020">
    <property type="term" value="C:membrane"/>
    <property type="evidence" value="ECO:0007669"/>
    <property type="project" value="UniProtKB-SubCell"/>
</dbReference>
<keyword evidence="10" id="KW-0472">Membrane</keyword>
<proteinExistence type="inferred from homology"/>
<comment type="cofactor">
    <cofactor evidence="11">
        <name>heme</name>
        <dbReference type="ChEBI" id="CHEBI:30413"/>
    </cofactor>
</comment>
<evidence type="ECO:0000256" key="8">
    <source>
        <dbReference type="ARBA" id="ARBA00023004"/>
    </source>
</evidence>
<keyword evidence="8 11" id="KW-0408">Iron</keyword>
<dbReference type="GO" id="GO:0004497">
    <property type="term" value="F:monooxygenase activity"/>
    <property type="evidence" value="ECO:0007669"/>
    <property type="project" value="UniProtKB-KW"/>
</dbReference>
<dbReference type="InterPro" id="IPR036396">
    <property type="entry name" value="Cyt_P450_sf"/>
</dbReference>
<evidence type="ECO:0000256" key="12">
    <source>
        <dbReference type="RuleBase" id="RU000461"/>
    </source>
</evidence>
<dbReference type="PANTHER" id="PTHR24282">
    <property type="entry name" value="CYTOCHROME P450 FAMILY MEMBER"/>
    <property type="match status" value="1"/>
</dbReference>
<dbReference type="InterPro" id="IPR001128">
    <property type="entry name" value="Cyt_P450"/>
</dbReference>
<evidence type="ECO:0000256" key="1">
    <source>
        <dbReference type="ARBA" id="ARBA00004167"/>
    </source>
</evidence>
<dbReference type="GO" id="GO:0016705">
    <property type="term" value="F:oxidoreductase activity, acting on paired donors, with incorporation or reduction of molecular oxygen"/>
    <property type="evidence" value="ECO:0007669"/>
    <property type="project" value="InterPro"/>
</dbReference>
<dbReference type="PRINTS" id="PR00463">
    <property type="entry name" value="EP450I"/>
</dbReference>
<dbReference type="PRINTS" id="PR00385">
    <property type="entry name" value="P450"/>
</dbReference>
<evidence type="ECO:0000256" key="3">
    <source>
        <dbReference type="ARBA" id="ARBA00022617"/>
    </source>
</evidence>
<dbReference type="InterPro" id="IPR017972">
    <property type="entry name" value="Cyt_P450_CS"/>
</dbReference>
<keyword evidence="5 11" id="KW-0479">Metal-binding</keyword>
<dbReference type="PANTHER" id="PTHR24282:SF94">
    <property type="entry name" value="CYTOCHROME P450 72C1"/>
    <property type="match status" value="1"/>
</dbReference>
<organism evidence="13 14">
    <name type="scientific">Vitis vinifera</name>
    <name type="common">Grape</name>
    <dbReference type="NCBI Taxonomy" id="29760"/>
    <lineage>
        <taxon>Eukaryota</taxon>
        <taxon>Viridiplantae</taxon>
        <taxon>Streptophyta</taxon>
        <taxon>Embryophyta</taxon>
        <taxon>Tracheophyta</taxon>
        <taxon>Spermatophyta</taxon>
        <taxon>Magnoliopsida</taxon>
        <taxon>eudicotyledons</taxon>
        <taxon>Gunneridae</taxon>
        <taxon>Pentapetalae</taxon>
        <taxon>rosids</taxon>
        <taxon>Vitales</taxon>
        <taxon>Vitaceae</taxon>
        <taxon>Viteae</taxon>
        <taxon>Vitis</taxon>
    </lineage>
</organism>
<keyword evidence="9 12" id="KW-0503">Monooxygenase</keyword>
<accession>A0A438E8I6</accession>
<dbReference type="InterPro" id="IPR050665">
    <property type="entry name" value="Cytochrome_P450_Monooxygen"/>
</dbReference>
<dbReference type="FunFam" id="1.10.630.10:FF:000029">
    <property type="entry name" value="Cytochrome P450 734A1"/>
    <property type="match status" value="1"/>
</dbReference>
<evidence type="ECO:0000256" key="4">
    <source>
        <dbReference type="ARBA" id="ARBA00022692"/>
    </source>
</evidence>
<dbReference type="InterPro" id="IPR002401">
    <property type="entry name" value="Cyt_P450_E_grp-I"/>
</dbReference>
<keyword evidence="6" id="KW-1133">Transmembrane helix</keyword>
<evidence type="ECO:0000256" key="6">
    <source>
        <dbReference type="ARBA" id="ARBA00022989"/>
    </source>
</evidence>
<dbReference type="AlphaFoldDB" id="A0A438E8I6"/>
<dbReference type="EMBL" id="QGNW01001363">
    <property type="protein sequence ID" value="RVW44087.1"/>
    <property type="molecule type" value="Genomic_DNA"/>
</dbReference>
<dbReference type="Gene3D" id="1.10.630.10">
    <property type="entry name" value="Cytochrome P450"/>
    <property type="match status" value="1"/>
</dbReference>
<evidence type="ECO:0000313" key="13">
    <source>
        <dbReference type="EMBL" id="RVW44087.1"/>
    </source>
</evidence>
<evidence type="ECO:0000256" key="2">
    <source>
        <dbReference type="ARBA" id="ARBA00010617"/>
    </source>
</evidence>
<evidence type="ECO:0000256" key="11">
    <source>
        <dbReference type="PIRSR" id="PIRSR602401-1"/>
    </source>
</evidence>
<evidence type="ECO:0000256" key="7">
    <source>
        <dbReference type="ARBA" id="ARBA00023002"/>
    </source>
</evidence>
<comment type="similarity">
    <text evidence="2 12">Belongs to the cytochrome P450 family.</text>
</comment>
<keyword evidence="7 12" id="KW-0560">Oxidoreductase</keyword>